<dbReference type="Proteomes" id="UP001143480">
    <property type="component" value="Unassembled WGS sequence"/>
</dbReference>
<name>A0A9W6NKF6_9ACTN</name>
<sequence>MGDSLAALLDAAAAGRFPPPDGGVSLLPQPSPRDAGVIAFTAHSAVFVDEDPAWLRAQLAATGTDQLAAPMHPRFLTALSDRTGRTAETIDLLTVATALAGPPPLDLRQVDAATHPRVVRARTRRADVRAYATEGALLVIGRGVAGRWEAAIEVEEPHRHRGLGRSVALAARHLVPDGAPIWSQQAPGNARSVRTFQAAGYRPVGAEALLVRPGPA</sequence>
<evidence type="ECO:0000313" key="1">
    <source>
        <dbReference type="EMBL" id="GLK99726.1"/>
    </source>
</evidence>
<dbReference type="AlphaFoldDB" id="A0A9W6NKF6"/>
<comment type="caution">
    <text evidence="1">The sequence shown here is derived from an EMBL/GenBank/DDBJ whole genome shotgun (WGS) entry which is preliminary data.</text>
</comment>
<keyword evidence="2" id="KW-1185">Reference proteome</keyword>
<organism evidence="1 2">
    <name type="scientific">Dactylosporangium matsuzakiense</name>
    <dbReference type="NCBI Taxonomy" id="53360"/>
    <lineage>
        <taxon>Bacteria</taxon>
        <taxon>Bacillati</taxon>
        <taxon>Actinomycetota</taxon>
        <taxon>Actinomycetes</taxon>
        <taxon>Micromonosporales</taxon>
        <taxon>Micromonosporaceae</taxon>
        <taxon>Dactylosporangium</taxon>
    </lineage>
</organism>
<dbReference type="EMBL" id="BSFP01000005">
    <property type="protein sequence ID" value="GLK99726.1"/>
    <property type="molecule type" value="Genomic_DNA"/>
</dbReference>
<dbReference type="SUPFAM" id="SSF55729">
    <property type="entry name" value="Acyl-CoA N-acyltransferases (Nat)"/>
    <property type="match status" value="1"/>
</dbReference>
<proteinExistence type="predicted"/>
<protein>
    <submittedName>
        <fullName evidence="1">N-acetyltransferase</fullName>
    </submittedName>
</protein>
<gene>
    <name evidence="1" type="ORF">GCM10017581_014670</name>
</gene>
<dbReference type="RefSeq" id="WP_261959660.1">
    <property type="nucleotide sequence ID" value="NZ_BAAAXA010000001.1"/>
</dbReference>
<reference evidence="1" key="1">
    <citation type="journal article" date="2014" name="Int. J. Syst. Evol. Microbiol.">
        <title>Complete genome sequence of Corynebacterium casei LMG S-19264T (=DSM 44701T), isolated from a smear-ripened cheese.</title>
        <authorList>
            <consortium name="US DOE Joint Genome Institute (JGI-PGF)"/>
            <person name="Walter F."/>
            <person name="Albersmeier A."/>
            <person name="Kalinowski J."/>
            <person name="Ruckert C."/>
        </authorList>
    </citation>
    <scope>NUCLEOTIDE SEQUENCE</scope>
    <source>
        <strain evidence="1">VKM Ac-1321</strain>
    </source>
</reference>
<dbReference type="InterPro" id="IPR016181">
    <property type="entry name" value="Acyl_CoA_acyltransferase"/>
</dbReference>
<accession>A0A9W6NKF6</accession>
<evidence type="ECO:0000313" key="2">
    <source>
        <dbReference type="Proteomes" id="UP001143480"/>
    </source>
</evidence>
<reference evidence="1" key="2">
    <citation type="submission" date="2023-01" db="EMBL/GenBank/DDBJ databases">
        <authorList>
            <person name="Sun Q."/>
            <person name="Evtushenko L."/>
        </authorList>
    </citation>
    <scope>NUCLEOTIDE SEQUENCE</scope>
    <source>
        <strain evidence="1">VKM Ac-1321</strain>
    </source>
</reference>